<dbReference type="Gene3D" id="1.25.40.10">
    <property type="entry name" value="Tetratricopeptide repeat domain"/>
    <property type="match status" value="2"/>
</dbReference>
<dbReference type="Proteomes" id="UP000328092">
    <property type="component" value="Unassembled WGS sequence"/>
</dbReference>
<evidence type="ECO:0000313" key="2">
    <source>
        <dbReference type="Proteomes" id="UP000328092"/>
    </source>
</evidence>
<comment type="caution">
    <text evidence="1">The sequence shown here is derived from an EMBL/GenBank/DDBJ whole genome shotgun (WGS) entry which is preliminary data.</text>
</comment>
<proteinExistence type="predicted"/>
<dbReference type="AlphaFoldDB" id="A0A508TS09"/>
<dbReference type="InterPro" id="IPR011990">
    <property type="entry name" value="TPR-like_helical_dom_sf"/>
</dbReference>
<organism evidence="1 2">
    <name type="scientific">Bradyrhizobium ivorense</name>
    <dbReference type="NCBI Taxonomy" id="2511166"/>
    <lineage>
        <taxon>Bacteria</taxon>
        <taxon>Pseudomonadati</taxon>
        <taxon>Pseudomonadota</taxon>
        <taxon>Alphaproteobacteria</taxon>
        <taxon>Hyphomicrobiales</taxon>
        <taxon>Nitrobacteraceae</taxon>
        <taxon>Bradyrhizobium</taxon>
    </lineage>
</organism>
<name>A0A508TS09_9BRAD</name>
<dbReference type="RefSeq" id="WP_139863455.1">
    <property type="nucleotide sequence ID" value="NZ_CAADFC020000028.1"/>
</dbReference>
<dbReference type="SMART" id="SM00671">
    <property type="entry name" value="SEL1"/>
    <property type="match status" value="5"/>
</dbReference>
<reference evidence="1" key="1">
    <citation type="submission" date="2019-02" db="EMBL/GenBank/DDBJ databases">
        <authorList>
            <person name="Pothier F.J."/>
        </authorList>
    </citation>
    <scope>NUCLEOTIDE SEQUENCE</scope>
    <source>
        <strain evidence="1">CI-1B</strain>
    </source>
</reference>
<keyword evidence="2" id="KW-1185">Reference proteome</keyword>
<sequence>MPQSIFPAVKKSAWQRLLQLWHGNGSFRGFLEFAAIGAVVVAFLHGSNFGVLKWVGSAVGSKIASAVTSKGWTARPPMLSDVMFDGSYFAARPEPLHSKLTFATIAIQARQSGEVERLLAGTDANDPSVQLVKGTAALMSPDPRSYSAGLELLRQAARQGEAKAMAILGLAMILGHGGQDQNAELGRQYLQQAIDAGDARAAHVLAAGYFTGWAGRVDPVAGAGLMRRAAERGDTDSMFQYAIMLVRGLGVTKSAVEGEAWLLRAAERGHAGAQSEFGLARLIDFNRQLTTDAGPAITWLSRAAEQNEPDAMFALGMFYTSIKPSTSYSNPVRGTGLLETCSRQTLDSRCTFAYATMLENGHGTAIDLVRAHAFYRLSNDVKDTSEGRKRLADLEKQLSGGDLAKARHLAQEVRERYMAGTRRPVLGNYAPVPTPLDGH</sequence>
<dbReference type="SUPFAM" id="SSF81901">
    <property type="entry name" value="HCP-like"/>
    <property type="match status" value="1"/>
</dbReference>
<dbReference type="OrthoDB" id="112232at2"/>
<gene>
    <name evidence="1" type="primary">esiB_3</name>
    <name evidence="1" type="ORF">CI1B_68960</name>
</gene>
<dbReference type="InterPro" id="IPR006597">
    <property type="entry name" value="Sel1-like"/>
</dbReference>
<dbReference type="EMBL" id="CAADFC020000028">
    <property type="protein sequence ID" value="VIO77073.1"/>
    <property type="molecule type" value="Genomic_DNA"/>
</dbReference>
<dbReference type="InterPro" id="IPR050767">
    <property type="entry name" value="Sel1_AlgK"/>
</dbReference>
<accession>A0A508TS09</accession>
<dbReference type="PANTHER" id="PTHR11102:SF160">
    <property type="entry name" value="ERAD-ASSOCIATED E3 UBIQUITIN-PROTEIN LIGASE COMPONENT HRD3"/>
    <property type="match status" value="1"/>
</dbReference>
<evidence type="ECO:0000313" key="1">
    <source>
        <dbReference type="EMBL" id="VIO77073.1"/>
    </source>
</evidence>
<dbReference type="PANTHER" id="PTHR11102">
    <property type="entry name" value="SEL-1-LIKE PROTEIN"/>
    <property type="match status" value="1"/>
</dbReference>
<protein>
    <submittedName>
        <fullName evidence="1">Secretory immunoglobulin A-binding protein EsiB</fullName>
    </submittedName>
</protein>
<dbReference type="Pfam" id="PF08238">
    <property type="entry name" value="Sel1"/>
    <property type="match status" value="6"/>
</dbReference>